<keyword evidence="1 2" id="KW-0808">Transferase</keyword>
<evidence type="ECO:0000313" key="5">
    <source>
        <dbReference type="Proteomes" id="UP000199137"/>
    </source>
</evidence>
<dbReference type="Proteomes" id="UP000199137">
    <property type="component" value="Unassembled WGS sequence"/>
</dbReference>
<dbReference type="InterPro" id="IPR043130">
    <property type="entry name" value="CDP-OH_PTrfase_TM_dom"/>
</dbReference>
<comment type="similarity">
    <text evidence="2">Belongs to the CDP-alcohol phosphatidyltransferase class-I family.</text>
</comment>
<dbReference type="InterPro" id="IPR000462">
    <property type="entry name" value="CDP-OH_P_trans"/>
</dbReference>
<dbReference type="AlphaFoldDB" id="A0A1I5W847"/>
<sequence length="238" mass="24723">MAVSTCTRTPAELGSTVVQQAPALLAQLALLTLLTVTTGLGLLGWTVGVAYLLGLLVLLTQGAWRIRGYRLGPADQVTLARAALIGTVTALVADRLGGHPPLTLIVPVAAVALALDALDGYVARRTGTVSALGARFDMEADAFLILVLSVLVATTAGPWVLAIGLMRYAFVAAARLWPWLRAPLRPSRARKAVAALQGIALTAAVAGAAPAVLAGIAAATLSWSFGRDVWWLYRNRAG</sequence>
<dbReference type="InterPro" id="IPR048254">
    <property type="entry name" value="CDP_ALCOHOL_P_TRANSF_CS"/>
</dbReference>
<proteinExistence type="inferred from homology"/>
<dbReference type="Pfam" id="PF01066">
    <property type="entry name" value="CDP-OH_P_transf"/>
    <property type="match status" value="1"/>
</dbReference>
<dbReference type="PROSITE" id="PS00379">
    <property type="entry name" value="CDP_ALCOHOL_P_TRANSF"/>
    <property type="match status" value="1"/>
</dbReference>
<dbReference type="Gene3D" id="1.20.120.1760">
    <property type="match status" value="1"/>
</dbReference>
<evidence type="ECO:0000313" key="4">
    <source>
        <dbReference type="EMBL" id="SFQ15833.1"/>
    </source>
</evidence>
<dbReference type="GO" id="GO:0008654">
    <property type="term" value="P:phospholipid biosynthetic process"/>
    <property type="evidence" value="ECO:0007669"/>
    <property type="project" value="InterPro"/>
</dbReference>
<dbReference type="STRING" id="112413.SAMN05421854_109102"/>
<feature type="transmembrane region" description="Helical" evidence="3">
    <location>
        <begin position="102"/>
        <end position="122"/>
    </location>
</feature>
<dbReference type="GO" id="GO:0016020">
    <property type="term" value="C:membrane"/>
    <property type="evidence" value="ECO:0007669"/>
    <property type="project" value="InterPro"/>
</dbReference>
<reference evidence="4 5" key="1">
    <citation type="submission" date="2016-10" db="EMBL/GenBank/DDBJ databases">
        <authorList>
            <person name="de Groot N.N."/>
        </authorList>
    </citation>
    <scope>NUCLEOTIDE SEQUENCE [LARGE SCALE GENOMIC DNA]</scope>
    <source>
        <strain evidence="4 5">DSM 44637</strain>
    </source>
</reference>
<keyword evidence="3" id="KW-0812">Transmembrane</keyword>
<dbReference type="EMBL" id="FOWC01000009">
    <property type="protein sequence ID" value="SFQ15833.1"/>
    <property type="molecule type" value="Genomic_DNA"/>
</dbReference>
<evidence type="ECO:0000256" key="1">
    <source>
        <dbReference type="ARBA" id="ARBA00022679"/>
    </source>
</evidence>
<name>A0A1I5W847_9PSEU</name>
<feature type="transmembrane region" description="Helical" evidence="3">
    <location>
        <begin position="192"/>
        <end position="225"/>
    </location>
</feature>
<gene>
    <name evidence="4" type="ORF">SAMN05421854_109102</name>
</gene>
<evidence type="ECO:0000256" key="2">
    <source>
        <dbReference type="RuleBase" id="RU003750"/>
    </source>
</evidence>
<protein>
    <submittedName>
        <fullName evidence="4">Phosphatidylglycerophosphate synthase</fullName>
    </submittedName>
</protein>
<evidence type="ECO:0000256" key="3">
    <source>
        <dbReference type="SAM" id="Phobius"/>
    </source>
</evidence>
<dbReference type="OrthoDB" id="9782011at2"/>
<keyword evidence="3" id="KW-0472">Membrane</keyword>
<dbReference type="RefSeq" id="WP_093575392.1">
    <property type="nucleotide sequence ID" value="NZ_FOWC01000009.1"/>
</dbReference>
<organism evidence="4 5">
    <name type="scientific">Amycolatopsis rubida</name>
    <dbReference type="NCBI Taxonomy" id="112413"/>
    <lineage>
        <taxon>Bacteria</taxon>
        <taxon>Bacillati</taxon>
        <taxon>Actinomycetota</taxon>
        <taxon>Actinomycetes</taxon>
        <taxon>Pseudonocardiales</taxon>
        <taxon>Pseudonocardiaceae</taxon>
        <taxon>Amycolatopsis</taxon>
    </lineage>
</organism>
<accession>A0A1I5W847</accession>
<feature type="transmembrane region" description="Helical" evidence="3">
    <location>
        <begin position="49"/>
        <end position="66"/>
    </location>
</feature>
<keyword evidence="3" id="KW-1133">Transmembrane helix</keyword>
<dbReference type="GO" id="GO:0016780">
    <property type="term" value="F:phosphotransferase activity, for other substituted phosphate groups"/>
    <property type="evidence" value="ECO:0007669"/>
    <property type="project" value="InterPro"/>
</dbReference>